<comment type="caution">
    <text evidence="13">The sequence shown here is derived from an EMBL/GenBank/DDBJ whole genome shotgun (WGS) entry which is preliminary data.</text>
</comment>
<reference evidence="15 16" key="1">
    <citation type="submission" date="2019-05" db="EMBL/GenBank/DDBJ databases">
        <title>Emergence of the Ug99 lineage of the wheat stem rust pathogen through somatic hybridization.</title>
        <authorList>
            <person name="Li F."/>
            <person name="Upadhyaya N.M."/>
            <person name="Sperschneider J."/>
            <person name="Matny O."/>
            <person name="Nguyen-Phuc H."/>
            <person name="Mago R."/>
            <person name="Raley C."/>
            <person name="Miller M.E."/>
            <person name="Silverstein K.A.T."/>
            <person name="Henningsen E."/>
            <person name="Hirsch C.D."/>
            <person name="Visser B."/>
            <person name="Pretorius Z.A."/>
            <person name="Steffenson B.J."/>
            <person name="Schwessinger B."/>
            <person name="Dodds P.N."/>
            <person name="Figueroa M."/>
        </authorList>
    </citation>
    <scope>NUCLEOTIDE SEQUENCE [LARGE SCALE GENOMIC DNA]</scope>
    <source>
        <strain evidence="13">21-0</strain>
        <strain evidence="14 16">Ug99</strain>
    </source>
</reference>
<evidence type="ECO:0000259" key="12">
    <source>
        <dbReference type="Pfam" id="PF01529"/>
    </source>
</evidence>
<accession>A0A5B0MVW2</accession>
<dbReference type="PANTHER" id="PTHR22883:SF488">
    <property type="entry name" value="PALMITOYLTRANSFERASE"/>
    <property type="match status" value="1"/>
</dbReference>
<feature type="compositionally biased region" description="Polar residues" evidence="11">
    <location>
        <begin position="15"/>
        <end position="28"/>
    </location>
</feature>
<proteinExistence type="inferred from homology"/>
<feature type="transmembrane region" description="Helical" evidence="10">
    <location>
        <begin position="281"/>
        <end position="301"/>
    </location>
</feature>
<comment type="domain">
    <text evidence="10">The DHHC domain is required for palmitoyltransferase activity.</text>
</comment>
<evidence type="ECO:0000313" key="16">
    <source>
        <dbReference type="Proteomes" id="UP000325313"/>
    </source>
</evidence>
<evidence type="ECO:0000256" key="2">
    <source>
        <dbReference type="ARBA" id="ARBA00022679"/>
    </source>
</evidence>
<dbReference type="GO" id="GO:0005794">
    <property type="term" value="C:Golgi apparatus"/>
    <property type="evidence" value="ECO:0007669"/>
    <property type="project" value="TreeGrafter"/>
</dbReference>
<keyword evidence="6" id="KW-0564">Palmitate</keyword>
<dbReference type="EC" id="2.3.1.225" evidence="10"/>
<evidence type="ECO:0000256" key="1">
    <source>
        <dbReference type="ARBA" id="ARBA00004141"/>
    </source>
</evidence>
<keyword evidence="2 10" id="KW-0808">Transferase</keyword>
<keyword evidence="4 10" id="KW-1133">Transmembrane helix</keyword>
<organism evidence="13 15">
    <name type="scientific">Puccinia graminis f. sp. tritici</name>
    <dbReference type="NCBI Taxonomy" id="56615"/>
    <lineage>
        <taxon>Eukaryota</taxon>
        <taxon>Fungi</taxon>
        <taxon>Dikarya</taxon>
        <taxon>Basidiomycota</taxon>
        <taxon>Pucciniomycotina</taxon>
        <taxon>Pucciniomycetes</taxon>
        <taxon>Pucciniales</taxon>
        <taxon>Pucciniaceae</taxon>
        <taxon>Puccinia</taxon>
    </lineage>
</organism>
<dbReference type="PROSITE" id="PS50216">
    <property type="entry name" value="DHHC"/>
    <property type="match status" value="1"/>
</dbReference>
<feature type="transmembrane region" description="Helical" evidence="10">
    <location>
        <begin position="253"/>
        <end position="275"/>
    </location>
</feature>
<evidence type="ECO:0000256" key="6">
    <source>
        <dbReference type="ARBA" id="ARBA00023139"/>
    </source>
</evidence>
<protein>
    <recommendedName>
        <fullName evidence="10">Palmitoyltransferase</fullName>
        <ecNumber evidence="10">2.3.1.225</ecNumber>
    </recommendedName>
</protein>
<feature type="compositionally biased region" description="Acidic residues" evidence="11">
    <location>
        <begin position="238"/>
        <end position="247"/>
    </location>
</feature>
<feature type="region of interest" description="Disordered" evidence="11">
    <location>
        <begin position="206"/>
        <end position="248"/>
    </location>
</feature>
<evidence type="ECO:0000256" key="9">
    <source>
        <dbReference type="ARBA" id="ARBA00048048"/>
    </source>
</evidence>
<dbReference type="EMBL" id="VSWC01000131">
    <property type="protein sequence ID" value="KAA1080957.1"/>
    <property type="molecule type" value="Genomic_DNA"/>
</dbReference>
<feature type="region of interest" description="Disordered" evidence="11">
    <location>
        <begin position="156"/>
        <end position="187"/>
    </location>
</feature>
<feature type="region of interest" description="Disordered" evidence="11">
    <location>
        <begin position="608"/>
        <end position="651"/>
    </location>
</feature>
<keyword evidence="7" id="KW-0449">Lipoprotein</keyword>
<dbReference type="InterPro" id="IPR039859">
    <property type="entry name" value="PFA4/ZDH16/20/ERF2-like"/>
</dbReference>
<sequence>MFNSNQTTTTTTTTPVRRNNRNSTIGLNSQQQQQQHSLPQLPSTTTTNQQQQQQQPYYNHHHQHQHSESLDYSSAEHLPNLKSSTHSSEHHHQQQQQLTNRHAISSPKLPKSEPLQLRSYSGVLEIRMPNEPQQQQQQLPRNSLNNKSVLHQSSNLSLDKHHRSGNPLISSTGSTLKPRRRPPRVYETHPGNLVFCCRGRLISSKPSHSIPLTRRRRPKNRRRIEEEGSRVEDRAGEEVEEAEGEGESEGRRLYLPLQTLASVALLLAIPILFLYSTAPTLIHRSGFGIFLLALFCYLWMLTLSSMAKTVSSDPGILPRGLDPNPEMVWKPAPIDPPASNDLPNSNLQSLSQQQHPGGGGGEKAFEYDQVGEWELLPRWIKVESKQLNPSSSNKPIPLDFLPDEDVGWIQSKWCSTCESYRPPRSSHCRMCDCCIDGIDHHCSYLNNCIGSRNYRSFFTFLMTSVMSLMMIIGCSIWKLFFELDRQQQDPNGGEGSNNSQAILDNLQRNPISIAILLLSFLLLLPISALLGYHMFLTFNGLTTVEYIKTQTTKRVLKENKKLISQIYEGEVVEGQREHPSRAEDEGGRGKRVWATLLRRLFLINPELQTHPSSADPQHNHPHPQTTTHSSHAPNHQPPPQIRRSNNFTIGRLCRPDTDPYIDWAGTI</sequence>
<evidence type="ECO:0000256" key="4">
    <source>
        <dbReference type="ARBA" id="ARBA00022989"/>
    </source>
</evidence>
<feature type="transmembrane region" description="Helical" evidence="10">
    <location>
        <begin position="457"/>
        <end position="480"/>
    </location>
</feature>
<dbReference type="AlphaFoldDB" id="A0A5B0MVW2"/>
<comment type="similarity">
    <text evidence="10">Belongs to the DHHC palmitoyltransferase family.</text>
</comment>
<feature type="compositionally biased region" description="Low complexity" evidence="11">
    <location>
        <begin position="29"/>
        <end position="58"/>
    </location>
</feature>
<dbReference type="OrthoDB" id="2507193at2759"/>
<dbReference type="GO" id="GO:0005783">
    <property type="term" value="C:endoplasmic reticulum"/>
    <property type="evidence" value="ECO:0007669"/>
    <property type="project" value="TreeGrafter"/>
</dbReference>
<feature type="region of interest" description="Disordered" evidence="11">
    <location>
        <begin position="1"/>
        <end position="115"/>
    </location>
</feature>
<feature type="domain" description="Palmitoyltransferase DHHC" evidence="12">
    <location>
        <begin position="410"/>
        <end position="549"/>
    </location>
</feature>
<comment type="subcellular location">
    <subcellularLocation>
        <location evidence="1">Membrane</location>
        <topology evidence="1">Multi-pass membrane protein</topology>
    </subcellularLocation>
</comment>
<evidence type="ECO:0000256" key="11">
    <source>
        <dbReference type="SAM" id="MobiDB-lite"/>
    </source>
</evidence>
<dbReference type="InterPro" id="IPR001594">
    <property type="entry name" value="Palmitoyltrfase_DHHC"/>
</dbReference>
<feature type="transmembrane region" description="Helical" evidence="10">
    <location>
        <begin position="511"/>
        <end position="532"/>
    </location>
</feature>
<keyword evidence="5 10" id="KW-0472">Membrane</keyword>
<dbReference type="Pfam" id="PF01529">
    <property type="entry name" value="DHHC"/>
    <property type="match status" value="1"/>
</dbReference>
<feature type="region of interest" description="Disordered" evidence="11">
    <location>
        <begin position="340"/>
        <end position="363"/>
    </location>
</feature>
<evidence type="ECO:0000256" key="7">
    <source>
        <dbReference type="ARBA" id="ARBA00023288"/>
    </source>
</evidence>
<keyword evidence="8 10" id="KW-0012">Acyltransferase</keyword>
<evidence type="ECO:0000256" key="3">
    <source>
        <dbReference type="ARBA" id="ARBA00022692"/>
    </source>
</evidence>
<evidence type="ECO:0000256" key="5">
    <source>
        <dbReference type="ARBA" id="ARBA00023136"/>
    </source>
</evidence>
<evidence type="ECO:0000256" key="10">
    <source>
        <dbReference type="RuleBase" id="RU079119"/>
    </source>
</evidence>
<keyword evidence="15" id="KW-1185">Reference proteome</keyword>
<dbReference type="EMBL" id="VDEP01000104">
    <property type="protein sequence ID" value="KAA1131115.1"/>
    <property type="molecule type" value="Genomic_DNA"/>
</dbReference>
<dbReference type="GO" id="GO:0016020">
    <property type="term" value="C:membrane"/>
    <property type="evidence" value="ECO:0007669"/>
    <property type="project" value="UniProtKB-SubCell"/>
</dbReference>
<dbReference type="GO" id="GO:0006612">
    <property type="term" value="P:protein targeting to membrane"/>
    <property type="evidence" value="ECO:0007669"/>
    <property type="project" value="TreeGrafter"/>
</dbReference>
<feature type="compositionally biased region" description="Low complexity" evidence="11">
    <location>
        <begin position="340"/>
        <end position="354"/>
    </location>
</feature>
<evidence type="ECO:0000313" key="15">
    <source>
        <dbReference type="Proteomes" id="UP000324748"/>
    </source>
</evidence>
<evidence type="ECO:0000313" key="13">
    <source>
        <dbReference type="EMBL" id="KAA1080957.1"/>
    </source>
</evidence>
<keyword evidence="3 10" id="KW-0812">Transmembrane</keyword>
<feature type="compositionally biased region" description="Basic residues" evidence="11">
    <location>
        <begin position="213"/>
        <end position="222"/>
    </location>
</feature>
<dbReference type="GO" id="GO:0019706">
    <property type="term" value="F:protein-cysteine S-palmitoyltransferase activity"/>
    <property type="evidence" value="ECO:0007669"/>
    <property type="project" value="UniProtKB-EC"/>
</dbReference>
<dbReference type="Proteomes" id="UP000324748">
    <property type="component" value="Unassembled WGS sequence"/>
</dbReference>
<name>A0A5B0MVW2_PUCGR</name>
<feature type="compositionally biased region" description="Low complexity" evidence="11">
    <location>
        <begin position="622"/>
        <end position="631"/>
    </location>
</feature>
<dbReference type="Proteomes" id="UP000325313">
    <property type="component" value="Unassembled WGS sequence"/>
</dbReference>
<dbReference type="PANTHER" id="PTHR22883">
    <property type="entry name" value="ZINC FINGER DHHC DOMAIN CONTAINING PROTEIN"/>
    <property type="match status" value="1"/>
</dbReference>
<gene>
    <name evidence="13" type="primary">ERF2_4</name>
    <name evidence="14" type="synonym">ERF2_1</name>
    <name evidence="13" type="ORF">PGT21_026298</name>
    <name evidence="14" type="ORF">PGTUg99_009907</name>
</gene>
<feature type="compositionally biased region" description="Basic and acidic residues" evidence="11">
    <location>
        <begin position="223"/>
        <end position="237"/>
    </location>
</feature>
<evidence type="ECO:0000313" key="14">
    <source>
        <dbReference type="EMBL" id="KAA1131115.1"/>
    </source>
</evidence>
<evidence type="ECO:0000256" key="8">
    <source>
        <dbReference type="ARBA" id="ARBA00023315"/>
    </source>
</evidence>
<comment type="catalytic activity">
    <reaction evidence="9 10">
        <text>L-cysteinyl-[protein] + hexadecanoyl-CoA = S-hexadecanoyl-L-cysteinyl-[protein] + CoA</text>
        <dbReference type="Rhea" id="RHEA:36683"/>
        <dbReference type="Rhea" id="RHEA-COMP:10131"/>
        <dbReference type="Rhea" id="RHEA-COMP:11032"/>
        <dbReference type="ChEBI" id="CHEBI:29950"/>
        <dbReference type="ChEBI" id="CHEBI:57287"/>
        <dbReference type="ChEBI" id="CHEBI:57379"/>
        <dbReference type="ChEBI" id="CHEBI:74151"/>
        <dbReference type="EC" id="2.3.1.225"/>
    </reaction>
</comment>